<organism evidence="10 11">
    <name type="scientific">Ilex paraguariensis</name>
    <name type="common">yerba mate</name>
    <dbReference type="NCBI Taxonomy" id="185542"/>
    <lineage>
        <taxon>Eukaryota</taxon>
        <taxon>Viridiplantae</taxon>
        <taxon>Streptophyta</taxon>
        <taxon>Embryophyta</taxon>
        <taxon>Tracheophyta</taxon>
        <taxon>Spermatophyta</taxon>
        <taxon>Magnoliopsida</taxon>
        <taxon>eudicotyledons</taxon>
        <taxon>Gunneridae</taxon>
        <taxon>Pentapetalae</taxon>
        <taxon>asterids</taxon>
        <taxon>campanulids</taxon>
        <taxon>Aquifoliales</taxon>
        <taxon>Aquifoliaceae</taxon>
        <taxon>Ilex</taxon>
    </lineage>
</organism>
<keyword evidence="2" id="KW-0611">Plant defense</keyword>
<comment type="caution">
    <text evidence="10">The sequence shown here is derived from an EMBL/GenBank/DDBJ whole genome shotgun (WGS) entry which is preliminary data.</text>
</comment>
<evidence type="ECO:0000256" key="8">
    <source>
        <dbReference type="ARBA" id="ARBA00024343"/>
    </source>
</evidence>
<keyword evidence="3" id="KW-0805">Transcription regulation</keyword>
<dbReference type="PANTHER" id="PTHR31985:SF130">
    <property type="entry name" value="ETHYLENE-RESPONSIVE TRANSCRIPTION FACTOR ERF034"/>
    <property type="match status" value="1"/>
</dbReference>
<evidence type="ECO:0000256" key="7">
    <source>
        <dbReference type="ARBA" id="ARBA00023242"/>
    </source>
</evidence>
<dbReference type="GO" id="GO:0006952">
    <property type="term" value="P:defense response"/>
    <property type="evidence" value="ECO:0007669"/>
    <property type="project" value="UniProtKB-KW"/>
</dbReference>
<evidence type="ECO:0000313" key="10">
    <source>
        <dbReference type="EMBL" id="CAK9185026.1"/>
    </source>
</evidence>
<dbReference type="InterPro" id="IPR016177">
    <property type="entry name" value="DNA-bd_dom_sf"/>
</dbReference>
<dbReference type="SUPFAM" id="SSF54171">
    <property type="entry name" value="DNA-binding domain"/>
    <property type="match status" value="1"/>
</dbReference>
<dbReference type="PANTHER" id="PTHR31985">
    <property type="entry name" value="ETHYLENE-RESPONSIVE TRANSCRIPTION FACTOR ERF042-RELATED"/>
    <property type="match status" value="1"/>
</dbReference>
<feature type="domain" description="AP2/ERF" evidence="9">
    <location>
        <begin position="30"/>
        <end position="87"/>
    </location>
</feature>
<dbReference type="EMBL" id="CAUOFW020009168">
    <property type="protein sequence ID" value="CAK9185026.1"/>
    <property type="molecule type" value="Genomic_DNA"/>
</dbReference>
<dbReference type="AlphaFoldDB" id="A0ABC8UVC0"/>
<gene>
    <name evidence="10" type="ORF">ILEXP_LOCUS55386</name>
</gene>
<evidence type="ECO:0000256" key="1">
    <source>
        <dbReference type="ARBA" id="ARBA00004123"/>
    </source>
</evidence>
<dbReference type="InterPro" id="IPR001471">
    <property type="entry name" value="AP2/ERF_dom"/>
</dbReference>
<protein>
    <recommendedName>
        <fullName evidence="9">AP2/ERF domain-containing protein</fullName>
    </recommendedName>
</protein>
<dbReference type="CDD" id="cd00018">
    <property type="entry name" value="AP2"/>
    <property type="match status" value="1"/>
</dbReference>
<dbReference type="SMART" id="SM00380">
    <property type="entry name" value="AP2"/>
    <property type="match status" value="1"/>
</dbReference>
<dbReference type="GO" id="GO:0003677">
    <property type="term" value="F:DNA binding"/>
    <property type="evidence" value="ECO:0007669"/>
    <property type="project" value="UniProtKB-KW"/>
</dbReference>
<name>A0ABC8UVC0_9AQUA</name>
<keyword evidence="4" id="KW-0238">DNA-binding</keyword>
<dbReference type="FunFam" id="3.30.730.10:FF:000001">
    <property type="entry name" value="Ethylene-responsive transcription factor 2"/>
    <property type="match status" value="1"/>
</dbReference>
<keyword evidence="6" id="KW-0804">Transcription</keyword>
<evidence type="ECO:0000313" key="11">
    <source>
        <dbReference type="Proteomes" id="UP001642360"/>
    </source>
</evidence>
<evidence type="ECO:0000256" key="4">
    <source>
        <dbReference type="ARBA" id="ARBA00023125"/>
    </source>
</evidence>
<dbReference type="Proteomes" id="UP001642360">
    <property type="component" value="Unassembled WGS sequence"/>
</dbReference>
<comment type="subcellular location">
    <subcellularLocation>
        <location evidence="1">Nucleus</location>
    </subcellularLocation>
</comment>
<keyword evidence="5" id="KW-0010">Activator</keyword>
<dbReference type="InterPro" id="IPR036955">
    <property type="entry name" value="AP2/ERF_dom_sf"/>
</dbReference>
<dbReference type="PROSITE" id="PS51032">
    <property type="entry name" value="AP2_ERF"/>
    <property type="match status" value="1"/>
</dbReference>
<sequence length="204" mass="22763">MEDTVNVHCDDQTAAYGEKVKKRDDGKHPTYRGVRRRSWGKWVSEIREPRKKSRIWLGTFETPEMAARAHDVATITIKGQSAFLNFPELAHDFPRPASISPKDIQAAAKAAALIFRKTHEAEGEAELRREEVVGLYSTEATGDSSNSALIPADDPFAGLPDLFPDGGDQTDEFGEFSYTSPWQLPEAEYVGSGFWPKESLWNCS</sequence>
<accession>A0ABC8UVC0</accession>
<evidence type="ECO:0000256" key="6">
    <source>
        <dbReference type="ARBA" id="ARBA00023163"/>
    </source>
</evidence>
<evidence type="ECO:0000256" key="2">
    <source>
        <dbReference type="ARBA" id="ARBA00022821"/>
    </source>
</evidence>
<evidence type="ECO:0000256" key="3">
    <source>
        <dbReference type="ARBA" id="ARBA00023015"/>
    </source>
</evidence>
<dbReference type="InterPro" id="IPR051032">
    <property type="entry name" value="AP2/ERF_TF_ERF_subfamily"/>
</dbReference>
<dbReference type="Gene3D" id="3.30.730.10">
    <property type="entry name" value="AP2/ERF domain"/>
    <property type="match status" value="1"/>
</dbReference>
<keyword evidence="11" id="KW-1185">Reference proteome</keyword>
<dbReference type="PRINTS" id="PR00367">
    <property type="entry name" value="ETHRSPELEMNT"/>
</dbReference>
<evidence type="ECO:0000256" key="5">
    <source>
        <dbReference type="ARBA" id="ARBA00023159"/>
    </source>
</evidence>
<proteinExistence type="inferred from homology"/>
<keyword evidence="7" id="KW-0539">Nucleus</keyword>
<evidence type="ECO:0000259" key="9">
    <source>
        <dbReference type="PROSITE" id="PS51032"/>
    </source>
</evidence>
<reference evidence="10 11" key="1">
    <citation type="submission" date="2024-02" db="EMBL/GenBank/DDBJ databases">
        <authorList>
            <person name="Vignale AGUSTIN F."/>
            <person name="Sosa J E."/>
            <person name="Modenutti C."/>
        </authorList>
    </citation>
    <scope>NUCLEOTIDE SEQUENCE [LARGE SCALE GENOMIC DNA]</scope>
</reference>
<comment type="similarity">
    <text evidence="8">Belongs to the AP2/ERF transcription factor family. ERF subfamily.</text>
</comment>
<dbReference type="GO" id="GO:0005634">
    <property type="term" value="C:nucleus"/>
    <property type="evidence" value="ECO:0007669"/>
    <property type="project" value="UniProtKB-SubCell"/>
</dbReference>
<dbReference type="Pfam" id="PF00847">
    <property type="entry name" value="AP2"/>
    <property type="match status" value="1"/>
</dbReference>